<keyword evidence="4" id="KW-1185">Reference proteome</keyword>
<sequence length="239" mass="26199">MSFLLLLQPFTTLALSMEESVAKQLTPLANLFFTDNQLFNKDDTSVARCAQMCLMSDACKLFTLTENSNSSTTCSSRRSSLRCRGHSSVARNGAGRTPSPGSRMFILARGSSVFLEKPCSSNADCSAANSECFVGKCLCTPGYYYSITGDTCLASCPQAEMQETYVLYPRSVMRQNNLRCPTIPQDQCLKKCGGNKNCKNVVFWTHSSVCCLKSASALDAPSDWETNVDNAYTYVKNCL</sequence>
<dbReference type="AlphaFoldDB" id="A0AAN9BUD5"/>
<evidence type="ECO:0000259" key="2">
    <source>
        <dbReference type="PROSITE" id="PS50948"/>
    </source>
</evidence>
<evidence type="ECO:0000313" key="3">
    <source>
        <dbReference type="EMBL" id="KAK7111702.1"/>
    </source>
</evidence>
<organism evidence="3 4">
    <name type="scientific">Littorina saxatilis</name>
    <dbReference type="NCBI Taxonomy" id="31220"/>
    <lineage>
        <taxon>Eukaryota</taxon>
        <taxon>Metazoa</taxon>
        <taxon>Spiralia</taxon>
        <taxon>Lophotrochozoa</taxon>
        <taxon>Mollusca</taxon>
        <taxon>Gastropoda</taxon>
        <taxon>Caenogastropoda</taxon>
        <taxon>Littorinimorpha</taxon>
        <taxon>Littorinoidea</taxon>
        <taxon>Littorinidae</taxon>
        <taxon>Littorina</taxon>
    </lineage>
</organism>
<dbReference type="Pfam" id="PF00024">
    <property type="entry name" value="PAN_1"/>
    <property type="match status" value="1"/>
</dbReference>
<dbReference type="Proteomes" id="UP001374579">
    <property type="component" value="Unassembled WGS sequence"/>
</dbReference>
<feature type="signal peptide" evidence="1">
    <location>
        <begin position="1"/>
        <end position="16"/>
    </location>
</feature>
<evidence type="ECO:0000313" key="4">
    <source>
        <dbReference type="Proteomes" id="UP001374579"/>
    </source>
</evidence>
<reference evidence="3 4" key="1">
    <citation type="submission" date="2024-02" db="EMBL/GenBank/DDBJ databases">
        <title>Chromosome-scale genome assembly of the rough periwinkle Littorina saxatilis.</title>
        <authorList>
            <person name="De Jode A."/>
            <person name="Faria R."/>
            <person name="Formenti G."/>
            <person name="Sims Y."/>
            <person name="Smith T.P."/>
            <person name="Tracey A."/>
            <person name="Wood J.M.D."/>
            <person name="Zagrodzka Z.B."/>
            <person name="Johannesson K."/>
            <person name="Butlin R.K."/>
            <person name="Leder E.H."/>
        </authorList>
    </citation>
    <scope>NUCLEOTIDE SEQUENCE [LARGE SCALE GENOMIC DNA]</scope>
    <source>
        <strain evidence="3">Snail1</strain>
        <tissue evidence="3">Muscle</tissue>
    </source>
</reference>
<feature type="domain" description="Apple" evidence="2">
    <location>
        <begin position="156"/>
        <end position="238"/>
    </location>
</feature>
<name>A0AAN9BUD5_9CAEN</name>
<evidence type="ECO:0000256" key="1">
    <source>
        <dbReference type="SAM" id="SignalP"/>
    </source>
</evidence>
<feature type="chain" id="PRO_5042833856" description="Apple domain-containing protein" evidence="1">
    <location>
        <begin position="17"/>
        <end position="239"/>
    </location>
</feature>
<proteinExistence type="predicted"/>
<dbReference type="EMBL" id="JBAMIC010000002">
    <property type="protein sequence ID" value="KAK7111702.1"/>
    <property type="molecule type" value="Genomic_DNA"/>
</dbReference>
<gene>
    <name evidence="3" type="ORF">V1264_011290</name>
</gene>
<keyword evidence="1" id="KW-0732">Signal</keyword>
<protein>
    <recommendedName>
        <fullName evidence="2">Apple domain-containing protein</fullName>
    </recommendedName>
</protein>
<dbReference type="InterPro" id="IPR003609">
    <property type="entry name" value="Pan_app"/>
</dbReference>
<comment type="caution">
    <text evidence="3">The sequence shown here is derived from an EMBL/GenBank/DDBJ whole genome shotgun (WGS) entry which is preliminary data.</text>
</comment>
<dbReference type="PROSITE" id="PS50948">
    <property type="entry name" value="PAN"/>
    <property type="match status" value="1"/>
</dbReference>
<accession>A0AAN9BUD5</accession>